<name>A0ABW2MPT9_9FLAO</name>
<reference evidence="3" key="1">
    <citation type="journal article" date="2019" name="Int. J. Syst. Evol. Microbiol.">
        <title>The Global Catalogue of Microorganisms (GCM) 10K type strain sequencing project: providing services to taxonomists for standard genome sequencing and annotation.</title>
        <authorList>
            <consortium name="The Broad Institute Genomics Platform"/>
            <consortium name="The Broad Institute Genome Sequencing Center for Infectious Disease"/>
            <person name="Wu L."/>
            <person name="Ma J."/>
        </authorList>
    </citation>
    <scope>NUCLEOTIDE SEQUENCE [LARGE SCALE GENOMIC DNA]</scope>
    <source>
        <strain evidence="3">CGMCC 1.16306</strain>
    </source>
</reference>
<organism evidence="2 3">
    <name type="scientific">Jejudonia soesokkakensis</name>
    <dbReference type="NCBI Taxonomy" id="1323432"/>
    <lineage>
        <taxon>Bacteria</taxon>
        <taxon>Pseudomonadati</taxon>
        <taxon>Bacteroidota</taxon>
        <taxon>Flavobacteriia</taxon>
        <taxon>Flavobacteriales</taxon>
        <taxon>Flavobacteriaceae</taxon>
        <taxon>Jejudonia</taxon>
    </lineage>
</organism>
<keyword evidence="1" id="KW-0472">Membrane</keyword>
<keyword evidence="1" id="KW-1133">Transmembrane helix</keyword>
<evidence type="ECO:0000313" key="3">
    <source>
        <dbReference type="Proteomes" id="UP001596415"/>
    </source>
</evidence>
<dbReference type="EMBL" id="JBHTBN010000001">
    <property type="protein sequence ID" value="MFC7356748.1"/>
    <property type="molecule type" value="Genomic_DNA"/>
</dbReference>
<gene>
    <name evidence="2" type="ORF">ACFQO1_03540</name>
</gene>
<keyword evidence="3" id="KW-1185">Reference proteome</keyword>
<proteinExistence type="predicted"/>
<dbReference type="RefSeq" id="WP_380216592.1">
    <property type="nucleotide sequence ID" value="NZ_JBHTBN010000001.1"/>
</dbReference>
<dbReference type="Proteomes" id="UP001596415">
    <property type="component" value="Unassembled WGS sequence"/>
</dbReference>
<feature type="transmembrane region" description="Helical" evidence="1">
    <location>
        <begin position="6"/>
        <end position="24"/>
    </location>
</feature>
<accession>A0ABW2MPT9</accession>
<protein>
    <submittedName>
        <fullName evidence="2">Uncharacterized protein</fullName>
    </submittedName>
</protein>
<sequence length="83" mass="9722">MSIDVFIILTVVGVVVTACFVFYVQNRKLKMNHGIAVTFLKKHILKHRSEVRFRQKNLDTYDFLEYNLSQALVVQNDINCNFN</sequence>
<evidence type="ECO:0000313" key="2">
    <source>
        <dbReference type="EMBL" id="MFC7356748.1"/>
    </source>
</evidence>
<keyword evidence="1" id="KW-0812">Transmembrane</keyword>
<comment type="caution">
    <text evidence="2">The sequence shown here is derived from an EMBL/GenBank/DDBJ whole genome shotgun (WGS) entry which is preliminary data.</text>
</comment>
<evidence type="ECO:0000256" key="1">
    <source>
        <dbReference type="SAM" id="Phobius"/>
    </source>
</evidence>